<evidence type="ECO:0000256" key="4">
    <source>
        <dbReference type="SAM" id="MobiDB-lite"/>
    </source>
</evidence>
<gene>
    <name evidence="5" type="ORF">ACJIZ3_024217</name>
</gene>
<dbReference type="PANTHER" id="PTHR34224:SF4">
    <property type="entry name" value="INTERACTOR OF CONSTITUTIVE ACTIVE ROPS 2, CHLOROPLASTIC"/>
    <property type="match status" value="1"/>
</dbReference>
<sequence length="578" mass="65470">MQTPTKLRPGSLDVPQKQFASTPRTARKLKTPESNSDSVSSPNTVSKTPKDRSPKVVDRRSPQSPAIEKKRPSRVSELEAQLAQLQEELKKAKDQLSSSESWKRKAQQEAEESQKQLAAMSSKHEDAQKELKELSDSEEARVQELHKISQERDRAWQSDLEAIQKQHSMDSSALASAMDEIQRLKIQLDKVSESEASQARHAESAHAEIQSLRLELTETLELVEKLKNQLNDSKESEARAIEEVSRAQMQLEVVKTSEETLHLEHANVVQSHQSLLVELEKTKNRVNSLEELVENLSSSENGECDEFKQLKTELENMKQEVSRLRDALEAAETRYRDEYIQSTLQIRNAYELVEHAKSESCQLEAQLGAKLEESMAEVEELRMKLNKNENASELEIELRKSESIIENLNISILEKEKQLQTITEENETLKSEITKKEIDRCKANDEAIVFANEARAAEQEVLMKLGFLTEEAHKSCKKTAWATEQLDAAHANNSEMEAELRRLKVQSDQWRKAAETAAAMLSAATNGKHVDRTGSLNYHTIGGKMDIPFSEDMDEDSPKKKNGSMLRKISVLLKKGHT</sequence>
<feature type="coiled-coil region" evidence="3">
    <location>
        <begin position="272"/>
        <end position="334"/>
    </location>
</feature>
<proteinExistence type="inferred from homology"/>
<feature type="compositionally biased region" description="Basic and acidic residues" evidence="4">
    <location>
        <begin position="122"/>
        <end position="144"/>
    </location>
</feature>
<feature type="coiled-coil region" evidence="3">
    <location>
        <begin position="364"/>
        <end position="439"/>
    </location>
</feature>
<feature type="region of interest" description="Disordered" evidence="4">
    <location>
        <begin position="1"/>
        <end position="144"/>
    </location>
</feature>
<evidence type="ECO:0000313" key="6">
    <source>
        <dbReference type="Proteomes" id="UP001634393"/>
    </source>
</evidence>
<evidence type="ECO:0000256" key="3">
    <source>
        <dbReference type="SAM" id="Coils"/>
    </source>
</evidence>
<keyword evidence="2 3" id="KW-0175">Coiled coil</keyword>
<dbReference type="EMBL" id="JBJXBP010000003">
    <property type="protein sequence ID" value="KAL3839626.1"/>
    <property type="molecule type" value="Genomic_DNA"/>
</dbReference>
<name>A0ABD3TSU8_9LAMI</name>
<comment type="similarity">
    <text evidence="1">Belongs to the ICR family.</text>
</comment>
<protein>
    <submittedName>
        <fullName evidence="5">Uncharacterized protein</fullName>
    </submittedName>
</protein>
<evidence type="ECO:0000256" key="1">
    <source>
        <dbReference type="ARBA" id="ARBA00009778"/>
    </source>
</evidence>
<comment type="caution">
    <text evidence="5">The sequence shown here is derived from an EMBL/GenBank/DDBJ whole genome shotgun (WGS) entry which is preliminary data.</text>
</comment>
<organism evidence="5 6">
    <name type="scientific">Penstemon smallii</name>
    <dbReference type="NCBI Taxonomy" id="265156"/>
    <lineage>
        <taxon>Eukaryota</taxon>
        <taxon>Viridiplantae</taxon>
        <taxon>Streptophyta</taxon>
        <taxon>Embryophyta</taxon>
        <taxon>Tracheophyta</taxon>
        <taxon>Spermatophyta</taxon>
        <taxon>Magnoliopsida</taxon>
        <taxon>eudicotyledons</taxon>
        <taxon>Gunneridae</taxon>
        <taxon>Pentapetalae</taxon>
        <taxon>asterids</taxon>
        <taxon>lamiids</taxon>
        <taxon>Lamiales</taxon>
        <taxon>Plantaginaceae</taxon>
        <taxon>Cheloneae</taxon>
        <taxon>Penstemon</taxon>
    </lineage>
</organism>
<dbReference type="Proteomes" id="UP001634393">
    <property type="component" value="Unassembled WGS sequence"/>
</dbReference>
<feature type="compositionally biased region" description="Basic and acidic residues" evidence="4">
    <location>
        <begin position="48"/>
        <end position="77"/>
    </location>
</feature>
<feature type="region of interest" description="Disordered" evidence="4">
    <location>
        <begin position="549"/>
        <end position="578"/>
    </location>
</feature>
<feature type="coiled-coil region" evidence="3">
    <location>
        <begin position="174"/>
        <end position="243"/>
    </location>
</feature>
<dbReference type="PANTHER" id="PTHR34224">
    <property type="entry name" value="INTERACTOR OF CONSTITUTIVE ACTIVE ROPS 2, CHLOROPLASTIC-RELATED"/>
    <property type="match status" value="1"/>
</dbReference>
<keyword evidence="6" id="KW-1185">Reference proteome</keyword>
<dbReference type="InterPro" id="IPR029688">
    <property type="entry name" value="ICR"/>
</dbReference>
<reference evidence="5 6" key="1">
    <citation type="submission" date="2024-12" db="EMBL/GenBank/DDBJ databases">
        <title>The unique morphological basis and parallel evolutionary history of personate flowers in Penstemon.</title>
        <authorList>
            <person name="Depatie T.H."/>
            <person name="Wessinger C.A."/>
        </authorList>
    </citation>
    <scope>NUCLEOTIDE SEQUENCE [LARGE SCALE GENOMIC DNA]</scope>
    <source>
        <strain evidence="5">WTNN_2</strain>
        <tissue evidence="5">Leaf</tissue>
    </source>
</reference>
<dbReference type="AlphaFoldDB" id="A0ABD3TSU8"/>
<feature type="compositionally biased region" description="Polar residues" evidence="4">
    <location>
        <begin position="32"/>
        <end position="47"/>
    </location>
</feature>
<evidence type="ECO:0000256" key="2">
    <source>
        <dbReference type="ARBA" id="ARBA00023054"/>
    </source>
</evidence>
<accession>A0ABD3TSU8</accession>
<feature type="coiled-coil region" evidence="3">
    <location>
        <begin position="486"/>
        <end position="513"/>
    </location>
</feature>
<feature type="compositionally biased region" description="Basic and acidic residues" evidence="4">
    <location>
        <begin position="101"/>
        <end position="114"/>
    </location>
</feature>
<evidence type="ECO:0000313" key="5">
    <source>
        <dbReference type="EMBL" id="KAL3839626.1"/>
    </source>
</evidence>